<dbReference type="InterPro" id="IPR036928">
    <property type="entry name" value="AS_sf"/>
</dbReference>
<dbReference type="Gene3D" id="3.90.1300.10">
    <property type="entry name" value="Amidase signature (AS) domain"/>
    <property type="match status" value="1"/>
</dbReference>
<evidence type="ECO:0000259" key="2">
    <source>
        <dbReference type="Pfam" id="PF01425"/>
    </source>
</evidence>
<dbReference type="PANTHER" id="PTHR11895:SF7">
    <property type="entry name" value="GLUTAMYL-TRNA(GLN) AMIDOTRANSFERASE SUBUNIT A, MITOCHONDRIAL"/>
    <property type="match status" value="1"/>
</dbReference>
<sequence>MKPSVSLQESGVSGGARALASLTTTELAAALRERHVSAVEVLDAFLARARQLNPALNAVVTWDEAQARKRAEAADAALARGELWGPLHGVPFTVKDTFSTQGLRTTSAHPALAEYVPARDATVVARLKAAGAILFGKTNLPPFAGDFQTDGPLWGRANNPHDLGRTPGGSSGGAAAAVAAGLTPFEVGSDIGGSIRQPAHYCGIVGIKPTEHRVSTFGHIPDAPDGPRHVRHMACAGPLARSVADLRLILSLIEGADPLAPEVPPVAPVGAAKPRALKGLRLAWADTLGPFQADRETRELLQRFTAAARAAGAVVEQALPPGQDFADLVEVWGLMEGGEVGAPLPPPVREAYQQQFLPFERDLLAKAIVQGTRLDMTGYGAAQTRRDAHIARLEAFLSGWDAWLVPVAMTAAPVHTPFGTPVEVDGVPRDYLEAFGGFTCLFNATGGPVVVLPMGRTPAGLPVGVQLVGRRWADGALLDVAEALLPLGGGVRWPPAFTP</sequence>
<dbReference type="Proteomes" id="UP000268313">
    <property type="component" value="Unassembled WGS sequence"/>
</dbReference>
<organism evidence="3 4">
    <name type="scientific">Corallococcus carmarthensis</name>
    <dbReference type="NCBI Taxonomy" id="2316728"/>
    <lineage>
        <taxon>Bacteria</taxon>
        <taxon>Pseudomonadati</taxon>
        <taxon>Myxococcota</taxon>
        <taxon>Myxococcia</taxon>
        <taxon>Myxococcales</taxon>
        <taxon>Cystobacterineae</taxon>
        <taxon>Myxococcaceae</taxon>
        <taxon>Corallococcus</taxon>
    </lineage>
</organism>
<comment type="similarity">
    <text evidence="1">Belongs to the amidase family.</text>
</comment>
<dbReference type="Pfam" id="PF01425">
    <property type="entry name" value="Amidase"/>
    <property type="match status" value="1"/>
</dbReference>
<keyword evidence="4" id="KW-1185">Reference proteome</keyword>
<protein>
    <submittedName>
        <fullName evidence="3">Amidase</fullName>
    </submittedName>
</protein>
<dbReference type="PANTHER" id="PTHR11895">
    <property type="entry name" value="TRANSAMIDASE"/>
    <property type="match status" value="1"/>
</dbReference>
<dbReference type="InterPro" id="IPR023631">
    <property type="entry name" value="Amidase_dom"/>
</dbReference>
<dbReference type="GO" id="GO:0003824">
    <property type="term" value="F:catalytic activity"/>
    <property type="evidence" value="ECO:0007669"/>
    <property type="project" value="InterPro"/>
</dbReference>
<dbReference type="OrthoDB" id="9811471at2"/>
<dbReference type="SUPFAM" id="SSF75304">
    <property type="entry name" value="Amidase signature (AS) enzymes"/>
    <property type="match status" value="1"/>
</dbReference>
<dbReference type="RefSeq" id="WP_120606904.1">
    <property type="nucleotide sequence ID" value="NZ_RAWE01000201.1"/>
</dbReference>
<reference evidence="4" key="1">
    <citation type="submission" date="2018-09" db="EMBL/GenBank/DDBJ databases">
        <authorList>
            <person name="Livingstone P.G."/>
            <person name="Whitworth D.E."/>
        </authorList>
    </citation>
    <scope>NUCLEOTIDE SEQUENCE [LARGE SCALE GENOMIC DNA]</scope>
    <source>
        <strain evidence="4">CA043D</strain>
    </source>
</reference>
<dbReference type="InterPro" id="IPR000120">
    <property type="entry name" value="Amidase"/>
</dbReference>
<accession>A0A3A8JPC3</accession>
<proteinExistence type="inferred from homology"/>
<evidence type="ECO:0000313" key="3">
    <source>
        <dbReference type="EMBL" id="RKG96776.1"/>
    </source>
</evidence>
<comment type="caution">
    <text evidence="3">The sequence shown here is derived from an EMBL/GenBank/DDBJ whole genome shotgun (WGS) entry which is preliminary data.</text>
</comment>
<evidence type="ECO:0000313" key="4">
    <source>
        <dbReference type="Proteomes" id="UP000268313"/>
    </source>
</evidence>
<gene>
    <name evidence="3" type="ORF">D7X32_34950</name>
</gene>
<dbReference type="EMBL" id="RAWE01000201">
    <property type="protein sequence ID" value="RKG96776.1"/>
    <property type="molecule type" value="Genomic_DNA"/>
</dbReference>
<dbReference type="PIRSF" id="PIRSF001221">
    <property type="entry name" value="Amidase_fungi"/>
    <property type="match status" value="1"/>
</dbReference>
<feature type="domain" description="Amidase" evidence="2">
    <location>
        <begin position="40"/>
        <end position="478"/>
    </location>
</feature>
<evidence type="ECO:0000256" key="1">
    <source>
        <dbReference type="ARBA" id="ARBA00009199"/>
    </source>
</evidence>
<name>A0A3A8JPC3_9BACT</name>
<dbReference type="AlphaFoldDB" id="A0A3A8JPC3"/>